<dbReference type="EMBL" id="NJIH01000003">
    <property type="protein sequence ID" value="OWT63601.1"/>
    <property type="molecule type" value="Genomic_DNA"/>
</dbReference>
<keyword evidence="2" id="KW-0378">Hydrolase</keyword>
<dbReference type="Proteomes" id="UP000214603">
    <property type="component" value="Unassembled WGS sequence"/>
</dbReference>
<feature type="domain" description="AB hydrolase-1" evidence="1">
    <location>
        <begin position="10"/>
        <end position="236"/>
    </location>
</feature>
<reference evidence="3" key="1">
    <citation type="submission" date="2017-06" db="EMBL/GenBank/DDBJ databases">
        <title>Herbaspirillum phytohormonus sp. nov., isolated from the root nodule of Robinia pseudoacacia in lead-zinc mine.</title>
        <authorList>
            <person name="Fan M."/>
            <person name="Lin Y."/>
        </authorList>
    </citation>
    <scope>NUCLEOTIDE SEQUENCE [LARGE SCALE GENOMIC DNA]</scope>
    <source>
        <strain evidence="3">SC-089</strain>
    </source>
</reference>
<dbReference type="Pfam" id="PF00561">
    <property type="entry name" value="Abhydrolase_1"/>
    <property type="match status" value="1"/>
</dbReference>
<dbReference type="GO" id="GO:0046464">
    <property type="term" value="P:acylglycerol catabolic process"/>
    <property type="evidence" value="ECO:0007669"/>
    <property type="project" value="TreeGrafter"/>
</dbReference>
<dbReference type="Gene3D" id="3.40.50.1820">
    <property type="entry name" value="alpha/beta hydrolase"/>
    <property type="match status" value="1"/>
</dbReference>
<gene>
    <name evidence="2" type="ORF">CEY11_04550</name>
</gene>
<dbReference type="SUPFAM" id="SSF53474">
    <property type="entry name" value="alpha/beta-Hydrolases"/>
    <property type="match status" value="1"/>
</dbReference>
<dbReference type="PANTHER" id="PTHR43798:SF5">
    <property type="entry name" value="MONOACYLGLYCEROL LIPASE ABHD6"/>
    <property type="match status" value="1"/>
</dbReference>
<accession>A0A225MVK3</accession>
<evidence type="ECO:0000313" key="3">
    <source>
        <dbReference type="Proteomes" id="UP000214603"/>
    </source>
</evidence>
<evidence type="ECO:0000313" key="2">
    <source>
        <dbReference type="EMBL" id="OWT63601.1"/>
    </source>
</evidence>
<dbReference type="InterPro" id="IPR029058">
    <property type="entry name" value="AB_hydrolase_fold"/>
</dbReference>
<proteinExistence type="predicted"/>
<dbReference type="PANTHER" id="PTHR43798">
    <property type="entry name" value="MONOACYLGLYCEROL LIPASE"/>
    <property type="match status" value="1"/>
</dbReference>
<dbReference type="InterPro" id="IPR000073">
    <property type="entry name" value="AB_hydrolase_1"/>
</dbReference>
<dbReference type="PRINTS" id="PR00111">
    <property type="entry name" value="ABHYDROLASE"/>
</dbReference>
<organism evidence="2 3">
    <name type="scientific">Candidimonas nitroreducens</name>
    <dbReference type="NCBI Taxonomy" id="683354"/>
    <lineage>
        <taxon>Bacteria</taxon>
        <taxon>Pseudomonadati</taxon>
        <taxon>Pseudomonadota</taxon>
        <taxon>Betaproteobacteria</taxon>
        <taxon>Burkholderiales</taxon>
        <taxon>Alcaligenaceae</taxon>
        <taxon>Candidimonas</taxon>
    </lineage>
</organism>
<evidence type="ECO:0000259" key="1">
    <source>
        <dbReference type="Pfam" id="PF00561"/>
    </source>
</evidence>
<dbReference type="GO" id="GO:0047372">
    <property type="term" value="F:monoacylglycerol lipase activity"/>
    <property type="evidence" value="ECO:0007669"/>
    <property type="project" value="TreeGrafter"/>
</dbReference>
<protein>
    <submittedName>
        <fullName evidence="2">Alpha/beta hydrolase</fullName>
    </submittedName>
</protein>
<dbReference type="OrthoDB" id="9780765at2"/>
<keyword evidence="3" id="KW-1185">Reference proteome</keyword>
<sequence length="249" mass="26769">MFYRRQGKGPAVMLLHGFASSSLFWSGLMDALEPDFDLIAPDWPGFGAAGSRQPYRRLPDFASGLLALADELGLQRVHVVGHSMSGFVVQELLCHHPERLGRVVLYGAGLSVNRGRRFETVEQTLQRLQAEGVETAARKVVDSWFADAARSPAAHALCLQAAAGMSEQGAAAAIEATQNADYTGKLQGCATPALVLSGEAERSHPPASALELYRALGNAHLCILPLCGHAAHLEQPLWFESVLREFLAG</sequence>
<dbReference type="GO" id="GO:0016020">
    <property type="term" value="C:membrane"/>
    <property type="evidence" value="ECO:0007669"/>
    <property type="project" value="TreeGrafter"/>
</dbReference>
<name>A0A225MVK3_9BURK</name>
<dbReference type="AlphaFoldDB" id="A0A225MVK3"/>
<dbReference type="InterPro" id="IPR050266">
    <property type="entry name" value="AB_hydrolase_sf"/>
</dbReference>
<comment type="caution">
    <text evidence="2">The sequence shown here is derived from an EMBL/GenBank/DDBJ whole genome shotgun (WGS) entry which is preliminary data.</text>
</comment>